<dbReference type="InterPro" id="IPR011195">
    <property type="entry name" value="UCP010256"/>
</dbReference>
<dbReference type="SMART" id="SM00327">
    <property type="entry name" value="VWA"/>
    <property type="match status" value="1"/>
</dbReference>
<dbReference type="CDD" id="cd00198">
    <property type="entry name" value="vWFA"/>
    <property type="match status" value="1"/>
</dbReference>
<sequence length="371" mass="40292">MTARLPAASRPLVAFPTLLRQNGFAVAPEQTIAFLEAVRLLGPRSIEHMRQAAHATLAPHPHQFARFDALFDLHFLGGYGEPDEADDWQPDEETQIQEDGGEREILIGETVNETGREAIEAEALAVRQLRPGDDGAVLARLARDLPTALPRRRGYRFRMARRGRGIDLARSLKAAIRTDGEVMTLKRRRRATRARPVLMLIDVSGSMKSRSDANLALAHTLVQSAPRAEVFTFGTRLTRVTRVLKLKNRAQALALASGLVADWDGGTRIGDALQAFLAVPRFAGYARGAVVVVLSDGLERGDPTAMIAAMRRLAARAFRIDWLSPLAADPDYRPETDAMAAIRPLLATLGNGASTAAVARHLVTLAGGRAA</sequence>
<protein>
    <submittedName>
        <fullName evidence="2">VWA domain-containing protein</fullName>
    </submittedName>
</protein>
<dbReference type="PIRSF" id="PIRSF010256">
    <property type="entry name" value="CoxE_vWa"/>
    <property type="match status" value="1"/>
</dbReference>
<evidence type="ECO:0000259" key="1">
    <source>
        <dbReference type="SMART" id="SM00327"/>
    </source>
</evidence>
<dbReference type="EMBL" id="JAHHZF010000014">
    <property type="protein sequence ID" value="MBT9292663.1"/>
    <property type="molecule type" value="Genomic_DNA"/>
</dbReference>
<evidence type="ECO:0000313" key="2">
    <source>
        <dbReference type="EMBL" id="MBT9292663.1"/>
    </source>
</evidence>
<name>A0A947D7S2_9HYPH</name>
<dbReference type="InterPro" id="IPR036465">
    <property type="entry name" value="vWFA_dom_sf"/>
</dbReference>
<keyword evidence="3" id="KW-1185">Reference proteome</keyword>
<accession>A0A947D7S2</accession>
<proteinExistence type="predicted"/>
<evidence type="ECO:0000313" key="3">
    <source>
        <dbReference type="Proteomes" id="UP000766595"/>
    </source>
</evidence>
<dbReference type="AlphaFoldDB" id="A0A947D7S2"/>
<dbReference type="PANTHER" id="PTHR39338:SF6">
    <property type="entry name" value="BLL5662 PROTEIN"/>
    <property type="match status" value="1"/>
</dbReference>
<dbReference type="Pfam" id="PF05762">
    <property type="entry name" value="VWA_CoxE"/>
    <property type="match status" value="1"/>
</dbReference>
<dbReference type="InterPro" id="IPR002035">
    <property type="entry name" value="VWF_A"/>
</dbReference>
<gene>
    <name evidence="2" type="ORF">KL771_24595</name>
</gene>
<dbReference type="SUPFAM" id="SSF53300">
    <property type="entry name" value="vWA-like"/>
    <property type="match status" value="1"/>
</dbReference>
<dbReference type="RefSeq" id="WP_261971162.1">
    <property type="nucleotide sequence ID" value="NZ_JAHHZF010000014.1"/>
</dbReference>
<dbReference type="Proteomes" id="UP000766595">
    <property type="component" value="Unassembled WGS sequence"/>
</dbReference>
<dbReference type="Gene3D" id="3.40.50.410">
    <property type="entry name" value="von Willebrand factor, type A domain"/>
    <property type="match status" value="1"/>
</dbReference>
<comment type="caution">
    <text evidence="2">The sequence shown here is derived from an EMBL/GenBank/DDBJ whole genome shotgun (WGS) entry which is preliminary data.</text>
</comment>
<organism evidence="2 3">
    <name type="scientific">Prosthecodimorpha staleyi</name>
    <dbReference type="NCBI Taxonomy" id="2840188"/>
    <lineage>
        <taxon>Bacteria</taxon>
        <taxon>Pseudomonadati</taxon>
        <taxon>Pseudomonadota</taxon>
        <taxon>Alphaproteobacteria</taxon>
        <taxon>Hyphomicrobiales</taxon>
        <taxon>Ancalomicrobiaceae</taxon>
        <taxon>Prosthecodimorpha</taxon>
    </lineage>
</organism>
<dbReference type="InterPro" id="IPR008912">
    <property type="entry name" value="Uncharacterised_CoxE"/>
</dbReference>
<feature type="domain" description="VWFA" evidence="1">
    <location>
        <begin position="194"/>
        <end position="367"/>
    </location>
</feature>
<dbReference type="PANTHER" id="PTHR39338">
    <property type="entry name" value="BLL5662 PROTEIN-RELATED"/>
    <property type="match status" value="1"/>
</dbReference>
<reference evidence="2 3" key="1">
    <citation type="submission" date="2021-06" db="EMBL/GenBank/DDBJ databases">
        <authorList>
            <person name="Grouzdev D.S."/>
            <person name="Koziaeva V."/>
        </authorList>
    </citation>
    <scope>NUCLEOTIDE SEQUENCE [LARGE SCALE GENOMIC DNA]</scope>
    <source>
        <strain evidence="2 3">22</strain>
    </source>
</reference>